<evidence type="ECO:0000313" key="1">
    <source>
        <dbReference type="EMBL" id="CAG8638181.1"/>
    </source>
</evidence>
<protein>
    <submittedName>
        <fullName evidence="1">11496_t:CDS:1</fullName>
    </submittedName>
</protein>
<name>A0ACA9N745_9GLOM</name>
<comment type="caution">
    <text evidence="1">The sequence shown here is derived from an EMBL/GenBank/DDBJ whole genome shotgun (WGS) entry which is preliminary data.</text>
</comment>
<keyword evidence="2" id="KW-1185">Reference proteome</keyword>
<sequence>MPRVEDCGWKVTWWEDKRWKDKLFIGLKNDDDIKNQAIQFKKSINDQPLIVKDTCEKIDEDHEYERLFDEFIQYDDVL</sequence>
<organism evidence="1 2">
    <name type="scientific">Acaulospora colombiana</name>
    <dbReference type="NCBI Taxonomy" id="27376"/>
    <lineage>
        <taxon>Eukaryota</taxon>
        <taxon>Fungi</taxon>
        <taxon>Fungi incertae sedis</taxon>
        <taxon>Mucoromycota</taxon>
        <taxon>Glomeromycotina</taxon>
        <taxon>Glomeromycetes</taxon>
        <taxon>Diversisporales</taxon>
        <taxon>Acaulosporaceae</taxon>
        <taxon>Acaulospora</taxon>
    </lineage>
</organism>
<gene>
    <name evidence="1" type="ORF">ACOLOM_LOCUS7857</name>
</gene>
<proteinExistence type="predicted"/>
<evidence type="ECO:0000313" key="2">
    <source>
        <dbReference type="Proteomes" id="UP000789525"/>
    </source>
</evidence>
<dbReference type="EMBL" id="CAJVPT010018953">
    <property type="protein sequence ID" value="CAG8638181.1"/>
    <property type="molecule type" value="Genomic_DNA"/>
</dbReference>
<accession>A0ACA9N745</accession>
<reference evidence="1" key="1">
    <citation type="submission" date="2021-06" db="EMBL/GenBank/DDBJ databases">
        <authorList>
            <person name="Kallberg Y."/>
            <person name="Tangrot J."/>
            <person name="Rosling A."/>
        </authorList>
    </citation>
    <scope>NUCLEOTIDE SEQUENCE</scope>
    <source>
        <strain evidence="1">CL356</strain>
    </source>
</reference>
<dbReference type="Proteomes" id="UP000789525">
    <property type="component" value="Unassembled WGS sequence"/>
</dbReference>